<evidence type="ECO:0000313" key="7">
    <source>
        <dbReference type="Proteomes" id="UP000033052"/>
    </source>
</evidence>
<gene>
    <name evidence="4" type="primary">grdR</name>
    <name evidence="4" type="ORF">CLSPO_c14790</name>
    <name evidence="6" type="ORF">CRX47_12400</name>
    <name evidence="5" type="ORF">FDF70_04900</name>
</gene>
<dbReference type="RefSeq" id="WP_080315672.1">
    <property type="nucleotide sequence ID" value="NZ_JZJP01000031.1"/>
</dbReference>
<dbReference type="Proteomes" id="UP000033052">
    <property type="component" value="Chromosome"/>
</dbReference>
<evidence type="ECO:0000256" key="1">
    <source>
        <dbReference type="ARBA" id="ARBA00023125"/>
    </source>
</evidence>
<reference evidence="4" key="1">
    <citation type="submission" date="2014-08" db="EMBL/GenBank/DDBJ databases">
        <authorList>
            <person name="Kubiak A."/>
            <person name="Poehlein A."/>
            <person name="Daniel R."/>
            <person name="Minton N.P."/>
        </authorList>
    </citation>
    <scope>NUCLEOTIDE SEQUENCE</scope>
    <source>
        <strain evidence="4">NCIMB 10696</strain>
    </source>
</reference>
<reference evidence="6 8" key="3">
    <citation type="submission" date="2017-09" db="EMBL/GenBank/DDBJ databases">
        <title>FDA dAtabase for Regulatory Grade micrObial Sequences (FDA-ARGOS): Supporting development and validation of Infectious Disease Dx tests.</title>
        <authorList>
            <person name="Kerrigan L."/>
            <person name="Long C."/>
            <person name="Tallon L.J."/>
            <person name="Sadzewicz L."/>
            <person name="Ott S."/>
            <person name="Zhao X."/>
            <person name="Nagaraj S."/>
            <person name="Vavikolanu K."/>
            <person name="Aluvathingal J."/>
            <person name="Nadendla S."/>
            <person name="Sichtig H."/>
        </authorList>
    </citation>
    <scope>NUCLEOTIDE SEQUENCE [LARGE SCALE GENOMIC DNA]</scope>
    <source>
        <strain evidence="6 8">FDAARGOS_423</strain>
    </source>
</reference>
<dbReference type="GO" id="GO:0003677">
    <property type="term" value="F:DNA binding"/>
    <property type="evidence" value="ECO:0007669"/>
    <property type="project" value="UniProtKB-UniRule"/>
</dbReference>
<dbReference type="SUPFAM" id="SSF46689">
    <property type="entry name" value="Homeodomain-like"/>
    <property type="match status" value="1"/>
</dbReference>
<dbReference type="Proteomes" id="UP000223854">
    <property type="component" value="Unassembled WGS sequence"/>
</dbReference>
<dbReference type="Gene3D" id="1.10.357.10">
    <property type="entry name" value="Tetracycline Repressor, domain 2"/>
    <property type="match status" value="1"/>
</dbReference>
<evidence type="ECO:0000313" key="9">
    <source>
        <dbReference type="Proteomes" id="UP000486601"/>
    </source>
</evidence>
<feature type="domain" description="HTH tetR-type" evidence="3">
    <location>
        <begin position="13"/>
        <end position="73"/>
    </location>
</feature>
<dbReference type="InterPro" id="IPR009057">
    <property type="entry name" value="Homeodomain-like_sf"/>
</dbReference>
<dbReference type="EMBL" id="PDLH01000007">
    <property type="protein sequence ID" value="PHH00614.1"/>
    <property type="molecule type" value="Genomic_DNA"/>
</dbReference>
<evidence type="ECO:0000313" key="5">
    <source>
        <dbReference type="EMBL" id="NFR60854.1"/>
    </source>
</evidence>
<keyword evidence="1 2" id="KW-0238">DNA-binding</keyword>
<feature type="DNA-binding region" description="H-T-H motif" evidence="2">
    <location>
        <begin position="36"/>
        <end position="55"/>
    </location>
</feature>
<keyword evidence="8" id="KW-1185">Reference proteome</keyword>
<dbReference type="EMBL" id="CP009225">
    <property type="protein sequence ID" value="AKC62199.1"/>
    <property type="molecule type" value="Genomic_DNA"/>
</dbReference>
<evidence type="ECO:0000259" key="3">
    <source>
        <dbReference type="PROSITE" id="PS50977"/>
    </source>
</evidence>
<evidence type="ECO:0000313" key="4">
    <source>
        <dbReference type="EMBL" id="AKC62199.1"/>
    </source>
</evidence>
<name>A0A7X5P9T2_CLOSG</name>
<evidence type="ECO:0000256" key="2">
    <source>
        <dbReference type="PROSITE-ProRule" id="PRU00335"/>
    </source>
</evidence>
<proteinExistence type="predicted"/>
<dbReference type="InterPro" id="IPR001647">
    <property type="entry name" value="HTH_TetR"/>
</dbReference>
<sequence length="220" mass="26515">MVITMDKKLIQKRRMMKYFIEATQQIIEKESFDSVTVRKVSNLAGFNSATIYNYFKNLDELIYFSCIKYLEDYSKDLIICLKDSKNIFEYYMNIWKCFCYHSYKNPKIYFHLFFTNHTLCKGSIKEYFEIFCDDIDEPSRKLLPMLLSENIYDRNLSSLRNFVENKIINEKNLNDLNEMIIFIYQSMLYNILNNSIDYSIDMATEKTLKYINQAILSYRL</sequence>
<accession>A0A7X5P9T2</accession>
<dbReference type="KEGG" id="cld:CLSPO_c14790"/>
<dbReference type="PROSITE" id="PS50977">
    <property type="entry name" value="HTH_TETR_2"/>
    <property type="match status" value="1"/>
</dbReference>
<reference evidence="5 9" key="4">
    <citation type="submission" date="2019-04" db="EMBL/GenBank/DDBJ databases">
        <title>Genome sequencing of Clostridium botulinum Groups I-IV and Clostridium butyricum.</title>
        <authorList>
            <person name="Brunt J."/>
            <person name="Van Vliet A.H.M."/>
            <person name="Stringer S.C."/>
            <person name="Carter A.T."/>
            <person name="Peck M.W."/>
        </authorList>
    </citation>
    <scope>NUCLEOTIDE SEQUENCE [LARGE SCALE GENOMIC DNA]</scope>
    <source>
        <strain evidence="5 9">IFR 18/108</strain>
    </source>
</reference>
<protein>
    <submittedName>
        <fullName evidence="5">TetR/AcrR family transcriptional regulator</fullName>
    </submittedName>
    <submittedName>
        <fullName evidence="4">Transcriptional regulator GrdR</fullName>
    </submittedName>
</protein>
<reference evidence="4 7" key="2">
    <citation type="journal article" date="2015" name="PLoS ONE">
        <title>A universal mariner transposon system for forward genetic studies in the genus clostridium.</title>
        <authorList>
            <person name="Zhang Y."/>
            <person name="Grosse-Honebrink A."/>
            <person name="Minton N.P."/>
        </authorList>
    </citation>
    <scope>NUCLEOTIDE SEQUENCE [LARGE SCALE GENOMIC DNA]</scope>
    <source>
        <strain evidence="4 7">NCIMB 10696</strain>
    </source>
</reference>
<dbReference type="Pfam" id="PF00440">
    <property type="entry name" value="TetR_N"/>
    <property type="match status" value="1"/>
</dbReference>
<dbReference type="EMBL" id="SXCS01000002">
    <property type="protein sequence ID" value="NFR60854.1"/>
    <property type="molecule type" value="Genomic_DNA"/>
</dbReference>
<dbReference type="AlphaFoldDB" id="A0A7X5P9T2"/>
<organism evidence="5 9">
    <name type="scientific">Clostridium sporogenes</name>
    <dbReference type="NCBI Taxonomy" id="1509"/>
    <lineage>
        <taxon>Bacteria</taxon>
        <taxon>Bacillati</taxon>
        <taxon>Bacillota</taxon>
        <taxon>Clostridia</taxon>
        <taxon>Eubacteriales</taxon>
        <taxon>Clostridiaceae</taxon>
        <taxon>Clostridium</taxon>
    </lineage>
</organism>
<dbReference type="Proteomes" id="UP000486601">
    <property type="component" value="Unassembled WGS sequence"/>
</dbReference>
<evidence type="ECO:0000313" key="6">
    <source>
        <dbReference type="EMBL" id="PHH00614.1"/>
    </source>
</evidence>
<evidence type="ECO:0000313" key="8">
    <source>
        <dbReference type="Proteomes" id="UP000223854"/>
    </source>
</evidence>